<sequence>MRGRRGAVALGRLSAGAAPKTFALSPAQNSRCPRGLLCDLHAGLYLRRTNASTLASSSTSSHFSQTEGNIDSSIIHSTLWFLISQKSNDPLGTRRTEKTSKSITPSKGSPLVTIKLDDNRMHLSGEFFVYAKDRKRDAR</sequence>
<dbReference type="Proteomes" id="UP000291343">
    <property type="component" value="Unassembled WGS sequence"/>
</dbReference>
<gene>
    <name evidence="2" type="ORF">LSTR_LSTR000754</name>
</gene>
<comment type="caution">
    <text evidence="2">The sequence shown here is derived from an EMBL/GenBank/DDBJ whole genome shotgun (WGS) entry which is preliminary data.</text>
</comment>
<organism evidence="2 3">
    <name type="scientific">Laodelphax striatellus</name>
    <name type="common">Small brown planthopper</name>
    <name type="synonym">Delphax striatella</name>
    <dbReference type="NCBI Taxonomy" id="195883"/>
    <lineage>
        <taxon>Eukaryota</taxon>
        <taxon>Metazoa</taxon>
        <taxon>Ecdysozoa</taxon>
        <taxon>Arthropoda</taxon>
        <taxon>Hexapoda</taxon>
        <taxon>Insecta</taxon>
        <taxon>Pterygota</taxon>
        <taxon>Neoptera</taxon>
        <taxon>Paraneoptera</taxon>
        <taxon>Hemiptera</taxon>
        <taxon>Auchenorrhyncha</taxon>
        <taxon>Fulgoroidea</taxon>
        <taxon>Delphacidae</taxon>
        <taxon>Criomorphinae</taxon>
        <taxon>Laodelphax</taxon>
    </lineage>
</organism>
<evidence type="ECO:0000256" key="1">
    <source>
        <dbReference type="SAM" id="MobiDB-lite"/>
    </source>
</evidence>
<reference evidence="2 3" key="1">
    <citation type="journal article" date="2017" name="Gigascience">
        <title>Genome sequence of the small brown planthopper, Laodelphax striatellus.</title>
        <authorList>
            <person name="Zhu J."/>
            <person name="Jiang F."/>
            <person name="Wang X."/>
            <person name="Yang P."/>
            <person name="Bao Y."/>
            <person name="Zhao W."/>
            <person name="Wang W."/>
            <person name="Lu H."/>
            <person name="Wang Q."/>
            <person name="Cui N."/>
            <person name="Li J."/>
            <person name="Chen X."/>
            <person name="Luo L."/>
            <person name="Yu J."/>
            <person name="Kang L."/>
            <person name="Cui F."/>
        </authorList>
    </citation>
    <scope>NUCLEOTIDE SEQUENCE [LARGE SCALE GENOMIC DNA]</scope>
    <source>
        <strain evidence="2">Lst14</strain>
    </source>
</reference>
<dbReference type="InParanoid" id="A0A482XGE0"/>
<feature type="region of interest" description="Disordered" evidence="1">
    <location>
        <begin position="89"/>
        <end position="111"/>
    </location>
</feature>
<protein>
    <submittedName>
        <fullName evidence="2">Uncharacterized protein</fullName>
    </submittedName>
</protein>
<dbReference type="EMBL" id="QKKF02010319">
    <property type="protein sequence ID" value="RZF44802.1"/>
    <property type="molecule type" value="Genomic_DNA"/>
</dbReference>
<keyword evidence="3" id="KW-1185">Reference proteome</keyword>
<evidence type="ECO:0000313" key="2">
    <source>
        <dbReference type="EMBL" id="RZF44802.1"/>
    </source>
</evidence>
<evidence type="ECO:0000313" key="3">
    <source>
        <dbReference type="Proteomes" id="UP000291343"/>
    </source>
</evidence>
<proteinExistence type="predicted"/>
<accession>A0A482XGE0</accession>
<name>A0A482XGE0_LAOST</name>
<dbReference type="AlphaFoldDB" id="A0A482XGE0"/>